<name>A0A167RY53_9HYPO</name>
<keyword evidence="3" id="KW-1185">Reference proteome</keyword>
<feature type="compositionally biased region" description="Low complexity" evidence="1">
    <location>
        <begin position="9"/>
        <end position="18"/>
    </location>
</feature>
<dbReference type="STRING" id="1081102.A0A167RY53"/>
<evidence type="ECO:0000256" key="1">
    <source>
        <dbReference type="SAM" id="MobiDB-lite"/>
    </source>
</evidence>
<dbReference type="Proteomes" id="UP000076874">
    <property type="component" value="Unassembled WGS sequence"/>
</dbReference>
<feature type="compositionally biased region" description="Polar residues" evidence="1">
    <location>
        <begin position="154"/>
        <end position="163"/>
    </location>
</feature>
<reference evidence="2 3" key="1">
    <citation type="journal article" date="2016" name="Genome Biol. Evol.">
        <title>Divergent and convergent evolution of fungal pathogenicity.</title>
        <authorList>
            <person name="Shang Y."/>
            <person name="Xiao G."/>
            <person name="Zheng P."/>
            <person name="Cen K."/>
            <person name="Zhan S."/>
            <person name="Wang C."/>
        </authorList>
    </citation>
    <scope>NUCLEOTIDE SEQUENCE [LARGE SCALE GENOMIC DNA]</scope>
    <source>
        <strain evidence="2 3">RCEF 264</strain>
    </source>
</reference>
<evidence type="ECO:0000313" key="2">
    <source>
        <dbReference type="EMBL" id="OAA59052.1"/>
    </source>
</evidence>
<dbReference type="AlphaFoldDB" id="A0A167RY53"/>
<dbReference type="EMBL" id="AZHD01000011">
    <property type="protein sequence ID" value="OAA59052.1"/>
    <property type="molecule type" value="Genomic_DNA"/>
</dbReference>
<comment type="caution">
    <text evidence="2">The sequence shown here is derived from an EMBL/GenBank/DDBJ whole genome shotgun (WGS) entry which is preliminary data.</text>
</comment>
<feature type="region of interest" description="Disordered" evidence="1">
    <location>
        <begin position="100"/>
        <end position="178"/>
    </location>
</feature>
<evidence type="ECO:0000313" key="3">
    <source>
        <dbReference type="Proteomes" id="UP000076874"/>
    </source>
</evidence>
<protein>
    <submittedName>
        <fullName evidence="2">Uncharacterized protein</fullName>
    </submittedName>
</protein>
<proteinExistence type="predicted"/>
<feature type="compositionally biased region" description="Basic and acidic residues" evidence="1">
    <location>
        <begin position="106"/>
        <end position="117"/>
    </location>
</feature>
<feature type="region of interest" description="Disordered" evidence="1">
    <location>
        <begin position="1"/>
        <end position="51"/>
    </location>
</feature>
<accession>A0A167RY53</accession>
<feature type="compositionally biased region" description="Low complexity" evidence="1">
    <location>
        <begin position="118"/>
        <end position="127"/>
    </location>
</feature>
<gene>
    <name evidence="2" type="ORF">SPI_06254</name>
</gene>
<feature type="compositionally biased region" description="Polar residues" evidence="1">
    <location>
        <begin position="33"/>
        <end position="49"/>
    </location>
</feature>
<sequence length="178" mass="18642">MSIDSVMETASKTSTKAPSSRDYDTGFPEPFGGSNTTWRHPDANTSPDASISAADVAVEKVLRRSRGSFLMKHRRTLNSGKLTHTSVGSFHDMAAIREAPAAASAIRDEGRPSKDSGDSSSTRSSSSAHGDAADGQFLHSGSNGGNGSGVINPLATSAKGSNSHSHRDGVFRKLRILN</sequence>
<dbReference type="OrthoDB" id="5209158at2759"/>
<organism evidence="2 3">
    <name type="scientific">Niveomyces insectorum RCEF 264</name>
    <dbReference type="NCBI Taxonomy" id="1081102"/>
    <lineage>
        <taxon>Eukaryota</taxon>
        <taxon>Fungi</taxon>
        <taxon>Dikarya</taxon>
        <taxon>Ascomycota</taxon>
        <taxon>Pezizomycotina</taxon>
        <taxon>Sordariomycetes</taxon>
        <taxon>Hypocreomycetidae</taxon>
        <taxon>Hypocreales</taxon>
        <taxon>Cordycipitaceae</taxon>
        <taxon>Niveomyces</taxon>
    </lineage>
</organism>